<keyword evidence="1" id="KW-0805">Transcription regulation</keyword>
<protein>
    <submittedName>
        <fullName evidence="5">AraC-type DNA-binding protein</fullName>
    </submittedName>
</protein>
<keyword evidence="6" id="KW-1185">Reference proteome</keyword>
<accession>A0A1H3HNL0</accession>
<dbReference type="Gene3D" id="1.10.10.60">
    <property type="entry name" value="Homeodomain-like"/>
    <property type="match status" value="1"/>
</dbReference>
<dbReference type="Pfam" id="PF20240">
    <property type="entry name" value="DUF6597"/>
    <property type="match status" value="1"/>
</dbReference>
<feature type="domain" description="HTH araC/xylS-type" evidence="4">
    <location>
        <begin position="128"/>
        <end position="235"/>
    </location>
</feature>
<evidence type="ECO:0000256" key="1">
    <source>
        <dbReference type="ARBA" id="ARBA00023015"/>
    </source>
</evidence>
<dbReference type="SMART" id="SM00342">
    <property type="entry name" value="HTH_ARAC"/>
    <property type="match status" value="1"/>
</dbReference>
<gene>
    <name evidence="5" type="ORF">SAMN05421504_104748</name>
</gene>
<name>A0A1H3HNL0_9PSEU</name>
<evidence type="ECO:0000313" key="5">
    <source>
        <dbReference type="EMBL" id="SDY17077.1"/>
    </source>
</evidence>
<dbReference type="InterPro" id="IPR050204">
    <property type="entry name" value="AraC_XylS_family_regulators"/>
</dbReference>
<evidence type="ECO:0000259" key="4">
    <source>
        <dbReference type="PROSITE" id="PS01124"/>
    </source>
</evidence>
<dbReference type="AlphaFoldDB" id="A0A1H3HNL0"/>
<organism evidence="5 6">
    <name type="scientific">Amycolatopsis xylanica</name>
    <dbReference type="NCBI Taxonomy" id="589385"/>
    <lineage>
        <taxon>Bacteria</taxon>
        <taxon>Bacillati</taxon>
        <taxon>Actinomycetota</taxon>
        <taxon>Actinomycetes</taxon>
        <taxon>Pseudonocardiales</taxon>
        <taxon>Pseudonocardiaceae</taxon>
        <taxon>Amycolatopsis</taxon>
    </lineage>
</organism>
<dbReference type="PANTHER" id="PTHR46796">
    <property type="entry name" value="HTH-TYPE TRANSCRIPTIONAL ACTIVATOR RHAS-RELATED"/>
    <property type="match status" value="1"/>
</dbReference>
<dbReference type="OrthoDB" id="2559672at2"/>
<sequence length="243" mass="26688">MSGIWGNEIPVPAALRPWIADIREASMGADQRVLTHVPDPATTLVFRTTADGSGRWLVTGPRTRARYHRGKQVPFGVRLRIRPGRAPLLLGVPASELVDQIVPLSELWGDEPESGQALLKTIQAELLARLARRTARDLSRSDLVHSAIGDLPSPVHTIARRFGVSERHLRDLFTENIGVAPKKVLRINRVRTVLTHARPGAWAEAATEAGYFDQSHMTAEFRETMGVPPGAFLEGRLPEPAAC</sequence>
<evidence type="ECO:0000313" key="6">
    <source>
        <dbReference type="Proteomes" id="UP000199515"/>
    </source>
</evidence>
<keyword evidence="2 5" id="KW-0238">DNA-binding</keyword>
<dbReference type="InterPro" id="IPR018060">
    <property type="entry name" value="HTH_AraC"/>
</dbReference>
<proteinExistence type="predicted"/>
<evidence type="ECO:0000256" key="3">
    <source>
        <dbReference type="ARBA" id="ARBA00023163"/>
    </source>
</evidence>
<dbReference type="RefSeq" id="WP_091291769.1">
    <property type="nucleotide sequence ID" value="NZ_FNON01000004.1"/>
</dbReference>
<evidence type="ECO:0000256" key="2">
    <source>
        <dbReference type="ARBA" id="ARBA00023125"/>
    </source>
</evidence>
<dbReference type="STRING" id="589385.SAMN05421504_104748"/>
<dbReference type="EMBL" id="FNON01000004">
    <property type="protein sequence ID" value="SDY17077.1"/>
    <property type="molecule type" value="Genomic_DNA"/>
</dbReference>
<keyword evidence="3" id="KW-0804">Transcription</keyword>
<dbReference type="GO" id="GO:0003700">
    <property type="term" value="F:DNA-binding transcription factor activity"/>
    <property type="evidence" value="ECO:0007669"/>
    <property type="project" value="InterPro"/>
</dbReference>
<dbReference type="InterPro" id="IPR046532">
    <property type="entry name" value="DUF6597"/>
</dbReference>
<dbReference type="Proteomes" id="UP000199515">
    <property type="component" value="Unassembled WGS sequence"/>
</dbReference>
<dbReference type="GO" id="GO:0043565">
    <property type="term" value="F:sequence-specific DNA binding"/>
    <property type="evidence" value="ECO:0007669"/>
    <property type="project" value="InterPro"/>
</dbReference>
<dbReference type="Pfam" id="PF12833">
    <property type="entry name" value="HTH_18"/>
    <property type="match status" value="1"/>
</dbReference>
<dbReference type="PROSITE" id="PS01124">
    <property type="entry name" value="HTH_ARAC_FAMILY_2"/>
    <property type="match status" value="1"/>
</dbReference>
<reference evidence="5 6" key="1">
    <citation type="submission" date="2016-10" db="EMBL/GenBank/DDBJ databases">
        <authorList>
            <person name="de Groot N.N."/>
        </authorList>
    </citation>
    <scope>NUCLEOTIDE SEQUENCE [LARGE SCALE GENOMIC DNA]</scope>
    <source>
        <strain evidence="5 6">CPCC 202699</strain>
    </source>
</reference>
<dbReference type="PANTHER" id="PTHR46796:SF15">
    <property type="entry name" value="BLL1074 PROTEIN"/>
    <property type="match status" value="1"/>
</dbReference>